<dbReference type="Proteomes" id="UP000219286">
    <property type="component" value="Unassembled WGS sequence"/>
</dbReference>
<dbReference type="SMART" id="SM00384">
    <property type="entry name" value="AT_hook"/>
    <property type="match status" value="2"/>
</dbReference>
<feature type="compositionally biased region" description="Acidic residues" evidence="1">
    <location>
        <begin position="317"/>
        <end position="327"/>
    </location>
</feature>
<sequence>MSRGDESFPRYTYMMDFNPDEDTPLRDYWQTADDLDNEDAATIASLATQALQSKHYGYGDGQVSESLVANYLYSESRSSPQSQYSAAMQAEPAESFRGLMEDHDRGAQLAEENAMTDYDFHHEARGHVSDNVAGMEEASALPREQHGREEEHYAHDAFRPLVTVTAADENLSHTYQVEMSAAMTASRVVNGVLRRSYASTPNEVDLDPQSLQSQPPQPTSPQSESSPVSVETPEVMEPEQEVTIADDEHQVDGEPETAPIMEHEKGNDEGDEDVLEPGNEVPRQDIEEVRDDSEGEEQVRVEEIDRAGDVSAKVVEGTEEVGAEEDDAQRREAQGQEEAEEAQREETWQAQREEEDWSETGVQQQLIMESNERPTIDDSEDQPPSRPAPRKRGRPRKSDAALAPPYFAPEQLQAAEESVHEEASFVREAMETAAIEGAGISRVEEAPAQRKRGRPRRDQHQQEGGQGDHQRRPSTRLLRQLLRRQFLPANEGDPARAAWQMEHKRPWSKPRPRRHQPRANVGDPEKARQLGQAYKRPLQTLSCPRLERWELECRFQANADDLGEARQHSPTKFNRPRLLRQHLQCELRAEEGGREKARRPTTQTSRLTKVSHLRLRRLQTNQHCRQIPQESEGDHGKVRPCRLTKFGCLWSSRPHPELDLQANEGVPESEMPRPMKPICLTSKGLQPGPRCLQHGRLADEDGPGKATHQATHWPLPLAPTHLLSRQLQSAPRHLQLDLLVEEDDPEKAIPWLLHKPPLMSFSYLRMNLQEKPHGLPLGL</sequence>
<feature type="region of interest" description="Disordered" evidence="1">
    <location>
        <begin position="201"/>
        <end position="474"/>
    </location>
</feature>
<comment type="caution">
    <text evidence="2">The sequence shown here is derived from an EMBL/GenBank/DDBJ whole genome shotgun (WGS) entry which is preliminary data.</text>
</comment>
<keyword evidence="3" id="KW-1185">Reference proteome</keyword>
<gene>
    <name evidence="2" type="ORF">A9Z42_0016080</name>
</gene>
<feature type="region of interest" description="Disordered" evidence="1">
    <location>
        <begin position="490"/>
        <end position="529"/>
    </location>
</feature>
<proteinExistence type="predicted"/>
<evidence type="ECO:0000313" key="3">
    <source>
        <dbReference type="Proteomes" id="UP000219286"/>
    </source>
</evidence>
<dbReference type="EMBL" id="LFMI01000186">
    <property type="protein sequence ID" value="OTA01292.1"/>
    <property type="molecule type" value="Genomic_DNA"/>
</dbReference>
<name>A0A2H2Z7M4_TRIPA</name>
<reference evidence="2 3" key="1">
    <citation type="journal article" date="2015" name="Genome Announc.">
        <title>Genome sequence and annotation of Trichoderma parareesei, the ancestor of the cellulase producer Trichoderma reesei.</title>
        <authorList>
            <person name="Yang D."/>
            <person name="Pomraning K."/>
            <person name="Kopchinskiy A."/>
            <person name="Karimi Aghcheh R."/>
            <person name="Atanasova L."/>
            <person name="Chenthamara K."/>
            <person name="Baker S.E."/>
            <person name="Zhang R."/>
            <person name="Shen Q."/>
            <person name="Freitag M."/>
            <person name="Kubicek C.P."/>
            <person name="Druzhinina I.S."/>
        </authorList>
    </citation>
    <scope>NUCLEOTIDE SEQUENCE [LARGE SCALE GENOMIC DNA]</scope>
    <source>
        <strain evidence="2 3">CBS 125925</strain>
    </source>
</reference>
<dbReference type="OrthoDB" id="4899715at2759"/>
<dbReference type="AlphaFoldDB" id="A0A2H2Z7M4"/>
<organism evidence="2 3">
    <name type="scientific">Trichoderma parareesei</name>
    <name type="common">Filamentous fungus</name>
    <dbReference type="NCBI Taxonomy" id="858221"/>
    <lineage>
        <taxon>Eukaryota</taxon>
        <taxon>Fungi</taxon>
        <taxon>Dikarya</taxon>
        <taxon>Ascomycota</taxon>
        <taxon>Pezizomycotina</taxon>
        <taxon>Sordariomycetes</taxon>
        <taxon>Hypocreomycetidae</taxon>
        <taxon>Hypocreales</taxon>
        <taxon>Hypocreaceae</taxon>
        <taxon>Trichoderma</taxon>
    </lineage>
</organism>
<accession>A0A2H2Z7M4</accession>
<feature type="compositionally biased region" description="Basic residues" evidence="1">
    <location>
        <begin position="506"/>
        <end position="517"/>
    </location>
</feature>
<dbReference type="GO" id="GO:0003677">
    <property type="term" value="F:DNA binding"/>
    <property type="evidence" value="ECO:0007669"/>
    <property type="project" value="InterPro"/>
</dbReference>
<feature type="compositionally biased region" description="Basic and acidic residues" evidence="1">
    <location>
        <begin position="456"/>
        <end position="471"/>
    </location>
</feature>
<feature type="compositionally biased region" description="Low complexity" evidence="1">
    <location>
        <begin position="208"/>
        <end position="233"/>
    </location>
</feature>
<evidence type="ECO:0000256" key="1">
    <source>
        <dbReference type="SAM" id="MobiDB-lite"/>
    </source>
</evidence>
<feature type="compositionally biased region" description="Basic and acidic residues" evidence="1">
    <location>
        <begin position="297"/>
        <end position="308"/>
    </location>
</feature>
<dbReference type="InterPro" id="IPR017956">
    <property type="entry name" value="AT_hook_DNA-bd_motif"/>
</dbReference>
<evidence type="ECO:0000313" key="2">
    <source>
        <dbReference type="EMBL" id="OTA01292.1"/>
    </source>
</evidence>
<protein>
    <submittedName>
        <fullName evidence="2">Uncharacterized protein</fullName>
    </submittedName>
</protein>
<feature type="compositionally biased region" description="Basic and acidic residues" evidence="1">
    <location>
        <begin position="417"/>
        <end position="430"/>
    </location>
</feature>